<evidence type="ECO:0000313" key="2">
    <source>
        <dbReference type="Proteomes" id="UP001152024"/>
    </source>
</evidence>
<dbReference type="InterPro" id="IPR038765">
    <property type="entry name" value="Papain-like_cys_pep_sf"/>
</dbReference>
<name>A0ABQ8QW94_FUSEQ</name>
<gene>
    <name evidence="1" type="ORF">NW768_011725</name>
</gene>
<proteinExistence type="predicted"/>
<organism evidence="1 2">
    <name type="scientific">Fusarium equiseti</name>
    <name type="common">Fusarium scirpi</name>
    <dbReference type="NCBI Taxonomy" id="61235"/>
    <lineage>
        <taxon>Eukaryota</taxon>
        <taxon>Fungi</taxon>
        <taxon>Dikarya</taxon>
        <taxon>Ascomycota</taxon>
        <taxon>Pezizomycotina</taxon>
        <taxon>Sordariomycetes</taxon>
        <taxon>Hypocreomycetidae</taxon>
        <taxon>Hypocreales</taxon>
        <taxon>Nectriaceae</taxon>
        <taxon>Fusarium</taxon>
        <taxon>Fusarium incarnatum-equiseti species complex</taxon>
    </lineage>
</organism>
<dbReference type="EMBL" id="JAOQBH010000032">
    <property type="protein sequence ID" value="KAJ4112146.1"/>
    <property type="molecule type" value="Genomic_DNA"/>
</dbReference>
<dbReference type="Proteomes" id="UP001152024">
    <property type="component" value="Unassembled WGS sequence"/>
</dbReference>
<reference evidence="1" key="1">
    <citation type="submission" date="2022-09" db="EMBL/GenBank/DDBJ databases">
        <title>Fusarium specimens isolated from Avocado Roots.</title>
        <authorList>
            <person name="Stajich J."/>
            <person name="Roper C."/>
            <person name="Heimlech-Rivalta G."/>
        </authorList>
    </citation>
    <scope>NUCLEOTIDE SEQUENCE</scope>
    <source>
        <strain evidence="1">CF00095</strain>
    </source>
</reference>
<protein>
    <recommendedName>
        <fullName evidence="3">Peptidase C1A papain C-terminal domain-containing protein</fullName>
    </recommendedName>
</protein>
<evidence type="ECO:0008006" key="3">
    <source>
        <dbReference type="Google" id="ProtNLM"/>
    </source>
</evidence>
<keyword evidence="2" id="KW-1185">Reference proteome</keyword>
<dbReference type="Gene3D" id="3.90.70.10">
    <property type="entry name" value="Cysteine proteinases"/>
    <property type="match status" value="1"/>
</dbReference>
<accession>A0ABQ8QW94</accession>
<dbReference type="SUPFAM" id="SSF54001">
    <property type="entry name" value="Cysteine proteinases"/>
    <property type="match status" value="1"/>
</dbReference>
<comment type="caution">
    <text evidence="1">The sequence shown here is derived from an EMBL/GenBank/DDBJ whole genome shotgun (WGS) entry which is preliminary data.</text>
</comment>
<evidence type="ECO:0000313" key="1">
    <source>
        <dbReference type="EMBL" id="KAJ4112146.1"/>
    </source>
</evidence>
<sequence>MALLPIVSRDGGVPSLDEIRTTILSKFPAIGGGRNTAQVLATAYEWYRPLLYRDVDEDKARQAVVRRRPVLATFGFSKPGWEKFCGHFHDDSPRRHSVLTIDEMKPHYKHEGGGGHAVVLVGCSPNSLTSLNSWGSTWGSNGSFTIQSLDVLGHRDRAMRFYDVYWLESDLTTAEQHAYGARVDEELRRHVDGYPSILNLEYCCPRCQQNAPLAQFRGSVRRAICPNCEERFEPEPGRLVEALYVRAGLNDVT</sequence>